<dbReference type="PANTHER" id="PTHR30085:SF6">
    <property type="entry name" value="ABC TRANSPORTER GLUTAMINE-BINDING PROTEIN GLNH"/>
    <property type="match status" value="1"/>
</dbReference>
<evidence type="ECO:0000259" key="7">
    <source>
        <dbReference type="SMART" id="SM00062"/>
    </source>
</evidence>
<dbReference type="SMART" id="SM00062">
    <property type="entry name" value="PBPb"/>
    <property type="match status" value="1"/>
</dbReference>
<comment type="similarity">
    <text evidence="1 4">Belongs to the bacterial solute-binding protein 3 family.</text>
</comment>
<accession>A0ABT9P3Z8</accession>
<evidence type="ECO:0000256" key="1">
    <source>
        <dbReference type="ARBA" id="ARBA00010333"/>
    </source>
</evidence>
<organism evidence="8 9">
    <name type="scientific">Kineosporia succinea</name>
    <dbReference type="NCBI Taxonomy" id="84632"/>
    <lineage>
        <taxon>Bacteria</taxon>
        <taxon>Bacillati</taxon>
        <taxon>Actinomycetota</taxon>
        <taxon>Actinomycetes</taxon>
        <taxon>Kineosporiales</taxon>
        <taxon>Kineosporiaceae</taxon>
        <taxon>Kineosporia</taxon>
    </lineage>
</organism>
<dbReference type="InterPro" id="IPR018313">
    <property type="entry name" value="SBP_3_CS"/>
</dbReference>
<dbReference type="SUPFAM" id="SSF53850">
    <property type="entry name" value="Periplasmic binding protein-like II"/>
    <property type="match status" value="1"/>
</dbReference>
<dbReference type="Proteomes" id="UP001235712">
    <property type="component" value="Unassembled WGS sequence"/>
</dbReference>
<feature type="region of interest" description="Disordered" evidence="5">
    <location>
        <begin position="311"/>
        <end position="332"/>
    </location>
</feature>
<dbReference type="PROSITE" id="PS51257">
    <property type="entry name" value="PROKAR_LIPOPROTEIN"/>
    <property type="match status" value="1"/>
</dbReference>
<evidence type="ECO:0000256" key="5">
    <source>
        <dbReference type="SAM" id="MobiDB-lite"/>
    </source>
</evidence>
<gene>
    <name evidence="8" type="ORF">J2S57_003030</name>
</gene>
<dbReference type="PROSITE" id="PS01039">
    <property type="entry name" value="SBP_BACTERIAL_3"/>
    <property type="match status" value="1"/>
</dbReference>
<evidence type="ECO:0000313" key="8">
    <source>
        <dbReference type="EMBL" id="MDP9827281.1"/>
    </source>
</evidence>
<dbReference type="EMBL" id="JAUSQZ010000001">
    <property type="protein sequence ID" value="MDP9827281.1"/>
    <property type="molecule type" value="Genomic_DNA"/>
</dbReference>
<sequence length="332" mass="35698">MKRSRLAVMVGVAAVLAGCGAPQAVSETVVRPEAAQAADNTIDNCEQDGLPVVASIDPKGMTTAASSWPDGSTMAAIKKKGKLVVGVAGDVTLWGSRDPMTSKLGGFDIDVAKRVAQELGLDPNRDVEYKVINFAQRLPKLQAHEVDLVAHTMTITCDRWFNVKSHINFSSEYYRAGQKLLVRSDSEATKVEDLKNEKVCTTKGSTSLDTIRGKVDDVVEVDAVGECLVKFQEGEVAAITSDDTVLAGFAQQDPYAKVMAGDALTIVPYGLGTAPDAADFTQFVNVVLEKMRGDGTFDRLYSKWMGSDGGTRPDVPRAVYGRTADELEQERS</sequence>
<dbReference type="RefSeq" id="WP_307243132.1">
    <property type="nucleotide sequence ID" value="NZ_JAUSQZ010000001.1"/>
</dbReference>
<evidence type="ECO:0000256" key="6">
    <source>
        <dbReference type="SAM" id="SignalP"/>
    </source>
</evidence>
<feature type="signal peptide" evidence="6">
    <location>
        <begin position="1"/>
        <end position="24"/>
    </location>
</feature>
<feature type="chain" id="PRO_5045134229" evidence="6">
    <location>
        <begin position="25"/>
        <end position="332"/>
    </location>
</feature>
<keyword evidence="2" id="KW-0813">Transport</keyword>
<dbReference type="InterPro" id="IPR051455">
    <property type="entry name" value="Bact_solute-bind_prot3"/>
</dbReference>
<keyword evidence="9" id="KW-1185">Reference proteome</keyword>
<name>A0ABT9P3Z8_9ACTN</name>
<feature type="domain" description="Solute-binding protein family 3/N-terminal" evidence="7">
    <location>
        <begin position="82"/>
        <end position="308"/>
    </location>
</feature>
<evidence type="ECO:0000256" key="3">
    <source>
        <dbReference type="ARBA" id="ARBA00022729"/>
    </source>
</evidence>
<evidence type="ECO:0000313" key="9">
    <source>
        <dbReference type="Proteomes" id="UP001235712"/>
    </source>
</evidence>
<evidence type="ECO:0000256" key="4">
    <source>
        <dbReference type="RuleBase" id="RU003744"/>
    </source>
</evidence>
<dbReference type="Pfam" id="PF00497">
    <property type="entry name" value="SBP_bac_3"/>
    <property type="match status" value="1"/>
</dbReference>
<reference evidence="8 9" key="1">
    <citation type="submission" date="2023-07" db="EMBL/GenBank/DDBJ databases">
        <title>Sequencing the genomes of 1000 actinobacteria strains.</title>
        <authorList>
            <person name="Klenk H.-P."/>
        </authorList>
    </citation>
    <scope>NUCLEOTIDE SEQUENCE [LARGE SCALE GENOMIC DNA]</scope>
    <source>
        <strain evidence="8 9">DSM 44388</strain>
    </source>
</reference>
<proteinExistence type="inferred from homology"/>
<keyword evidence="3 6" id="KW-0732">Signal</keyword>
<dbReference type="Gene3D" id="3.40.190.10">
    <property type="entry name" value="Periplasmic binding protein-like II"/>
    <property type="match status" value="2"/>
</dbReference>
<comment type="caution">
    <text evidence="8">The sequence shown here is derived from an EMBL/GenBank/DDBJ whole genome shotgun (WGS) entry which is preliminary data.</text>
</comment>
<dbReference type="PANTHER" id="PTHR30085">
    <property type="entry name" value="AMINO ACID ABC TRANSPORTER PERMEASE"/>
    <property type="match status" value="1"/>
</dbReference>
<feature type="compositionally biased region" description="Basic and acidic residues" evidence="5">
    <location>
        <begin position="323"/>
        <end position="332"/>
    </location>
</feature>
<protein>
    <submittedName>
        <fullName evidence="8">Polar amino acid transport system substrate-binding protein</fullName>
    </submittedName>
</protein>
<dbReference type="InterPro" id="IPR001638">
    <property type="entry name" value="Solute-binding_3/MltF_N"/>
</dbReference>
<evidence type="ECO:0000256" key="2">
    <source>
        <dbReference type="ARBA" id="ARBA00022448"/>
    </source>
</evidence>
<dbReference type="CDD" id="cd13690">
    <property type="entry name" value="PBP2_GluB"/>
    <property type="match status" value="1"/>
</dbReference>